<reference evidence="1 2" key="1">
    <citation type="submission" date="2019-09" db="EMBL/GenBank/DDBJ databases">
        <title>Phylogeny of genus Pseudoclavibacter and closely related genus.</title>
        <authorList>
            <person name="Li Y."/>
        </authorList>
    </citation>
    <scope>NUCLEOTIDE SEQUENCE [LARGE SCALE GENOMIC DNA]</scope>
    <source>
        <strain evidence="1 2">EGI 60007</strain>
    </source>
</reference>
<dbReference type="EMBL" id="WBJY01000001">
    <property type="protein sequence ID" value="KAB1648797.1"/>
    <property type="molecule type" value="Genomic_DNA"/>
</dbReference>
<gene>
    <name evidence="1" type="ORF">F8O04_00365</name>
</gene>
<sequence>MKKLVFIIGLIVGYVLGARAGRRRYDQIAEKAKNVWESTSVQHQVGKAEESLKTVAGMAGDAALDGVKNLTNRVIDSKKSLREPSAK</sequence>
<dbReference type="AlphaFoldDB" id="A0A6H9WP48"/>
<organism evidence="1 2">
    <name type="scientific">Pseudoclavibacter endophyticus</name>
    <dbReference type="NCBI Taxonomy" id="1778590"/>
    <lineage>
        <taxon>Bacteria</taxon>
        <taxon>Bacillati</taxon>
        <taxon>Actinomycetota</taxon>
        <taxon>Actinomycetes</taxon>
        <taxon>Micrococcales</taxon>
        <taxon>Microbacteriaceae</taxon>
        <taxon>Pseudoclavibacter</taxon>
    </lineage>
</organism>
<dbReference type="OrthoDB" id="5125216at2"/>
<name>A0A6H9WP48_9MICO</name>
<evidence type="ECO:0008006" key="3">
    <source>
        <dbReference type="Google" id="ProtNLM"/>
    </source>
</evidence>
<protein>
    <recommendedName>
        <fullName evidence="3">YtxH domain-containing protein</fullName>
    </recommendedName>
</protein>
<proteinExistence type="predicted"/>
<evidence type="ECO:0000313" key="2">
    <source>
        <dbReference type="Proteomes" id="UP000431744"/>
    </source>
</evidence>
<accession>A0A6H9WP48</accession>
<comment type="caution">
    <text evidence="1">The sequence shown here is derived from an EMBL/GenBank/DDBJ whole genome shotgun (WGS) entry which is preliminary data.</text>
</comment>
<keyword evidence="2" id="KW-1185">Reference proteome</keyword>
<evidence type="ECO:0000313" key="1">
    <source>
        <dbReference type="EMBL" id="KAB1648797.1"/>
    </source>
</evidence>
<dbReference type="RefSeq" id="WP_158027351.1">
    <property type="nucleotide sequence ID" value="NZ_BMHG01000001.1"/>
</dbReference>
<dbReference type="Proteomes" id="UP000431744">
    <property type="component" value="Unassembled WGS sequence"/>
</dbReference>